<evidence type="ECO:0000259" key="6">
    <source>
        <dbReference type="Pfam" id="PF13844"/>
    </source>
</evidence>
<keyword evidence="2" id="KW-0328">Glycosyltransferase</keyword>
<dbReference type="SUPFAM" id="SSF53756">
    <property type="entry name" value="UDP-Glycosyltransferase/glycogen phosphorylase"/>
    <property type="match status" value="1"/>
</dbReference>
<feature type="domain" description="O-GlcNAc transferase C-terminal" evidence="6">
    <location>
        <begin position="30"/>
        <end position="196"/>
    </location>
</feature>
<evidence type="ECO:0000313" key="8">
    <source>
        <dbReference type="Proteomes" id="UP000002361"/>
    </source>
</evidence>
<evidence type="ECO:0000256" key="2">
    <source>
        <dbReference type="ARBA" id="ARBA00022676"/>
    </source>
</evidence>
<dbReference type="GeneID" id="31492335"/>
<dbReference type="HOGENOM" id="CLU_1177653_0_0_5"/>
<evidence type="ECO:0000256" key="3">
    <source>
        <dbReference type="ARBA" id="ARBA00022679"/>
    </source>
</evidence>
<protein>
    <submittedName>
        <fullName evidence="7">TPR repeat domain protein</fullName>
    </submittedName>
</protein>
<dbReference type="PANTHER" id="PTHR44835">
    <property type="entry name" value="UDP-N-ACETYLGLUCOSAMINE--PEPTIDE N-ACETYLGLUCOSAMINYLTRANSFERASE SPINDLY-RELATED"/>
    <property type="match status" value="1"/>
</dbReference>
<sequence>MPETWVSLSRMFAPHEIAERTPQSRKGHLTFGTANNPYKYTPACLDAWAAVLRTVLGSRFVFLRPEGGVESFRANARAAFARRDVDPDRLDFIGVRGDHMRHYNEIDIALDTLPHVGGTTTCEALWMGVPTVSLIGPGFAERLSCSNLSNAGLGDLAVRSVADYVAKAAELAADPARRAALRAGARAQIAANPLGQPARFTKNFYDLARKVASQ</sequence>
<dbReference type="EMBL" id="CP001313">
    <property type="protein sequence ID" value="ADE87278.1"/>
    <property type="molecule type" value="Genomic_DNA"/>
</dbReference>
<keyword evidence="4" id="KW-0677">Repeat</keyword>
<reference key="1">
    <citation type="submission" date="2008-12" db="EMBL/GenBank/DDBJ databases">
        <title>Complete genome sequence of Rhodobacter capsulatus SB1003.</title>
        <authorList>
            <person name="Strnad H."/>
            <person name="Lapidus A."/>
            <person name="Vlcek C."/>
            <person name="Ulbrich P."/>
            <person name="Paces J."/>
            <person name="Maltsev N."/>
            <person name="Kumar V."/>
            <person name="Kogan Y."/>
            <person name="Milgram A."/>
            <person name="Rebrekov D."/>
            <person name="Mazur M."/>
            <person name="Cox R."/>
            <person name="Kyrpides N."/>
            <person name="Kolar M."/>
            <person name="Sachova J."/>
            <person name="Ridl J."/>
            <person name="Ivanova N."/>
            <person name="Kapatral V."/>
            <person name="Los T."/>
            <person name="Lykidis A."/>
            <person name="Mikhailova N."/>
            <person name="Reznik G."/>
            <person name="Vasieva O."/>
            <person name="Fonstein M."/>
            <person name="Paces V."/>
            <person name="Haselkorn R."/>
        </authorList>
    </citation>
    <scope>NUCLEOTIDE SEQUENCE</scope>
    <source>
        <strain>SB1003</strain>
    </source>
</reference>
<keyword evidence="8" id="KW-1185">Reference proteome</keyword>
<geneLocation type="plasmid" evidence="7 8">
    <name>pRCB133</name>
</geneLocation>
<evidence type="ECO:0000313" key="7">
    <source>
        <dbReference type="EMBL" id="ADE87278.1"/>
    </source>
</evidence>
<keyword evidence="3" id="KW-0808">Transferase</keyword>
<dbReference type="RefSeq" id="WP_013069250.1">
    <property type="nucleotide sequence ID" value="NC_014035.1"/>
</dbReference>
<dbReference type="PANTHER" id="PTHR44835:SF1">
    <property type="entry name" value="PROTEIN O-GLCNAC TRANSFERASE"/>
    <property type="match status" value="1"/>
</dbReference>
<gene>
    <name evidence="7" type="ordered locus">RCAP_rcp00020</name>
</gene>
<dbReference type="CAZy" id="GT41">
    <property type="family name" value="Glycosyltransferase Family 41"/>
</dbReference>
<dbReference type="OrthoDB" id="146908at2"/>
<organism evidence="7 8">
    <name type="scientific">Rhodobacter capsulatus (strain ATCC BAA-309 / NBRC 16581 / SB1003)</name>
    <dbReference type="NCBI Taxonomy" id="272942"/>
    <lineage>
        <taxon>Bacteria</taxon>
        <taxon>Pseudomonadati</taxon>
        <taxon>Pseudomonadota</taxon>
        <taxon>Alphaproteobacteria</taxon>
        <taxon>Rhodobacterales</taxon>
        <taxon>Rhodobacter group</taxon>
        <taxon>Rhodobacter</taxon>
    </lineage>
</organism>
<dbReference type="Gene3D" id="3.40.50.2000">
    <property type="entry name" value="Glycogen Phosphorylase B"/>
    <property type="match status" value="1"/>
</dbReference>
<keyword evidence="7" id="KW-0614">Plasmid</keyword>
<dbReference type="AlphaFoldDB" id="D5AVE3"/>
<accession>D5AVE3</accession>
<evidence type="ECO:0000256" key="4">
    <source>
        <dbReference type="ARBA" id="ARBA00022737"/>
    </source>
</evidence>
<name>D5AVE3_RHOCB</name>
<proteinExistence type="predicted"/>
<dbReference type="GO" id="GO:0016757">
    <property type="term" value="F:glycosyltransferase activity"/>
    <property type="evidence" value="ECO:0007669"/>
    <property type="project" value="UniProtKB-KW"/>
</dbReference>
<dbReference type="Proteomes" id="UP000002361">
    <property type="component" value="Plasmid pRCB133"/>
</dbReference>
<evidence type="ECO:0000256" key="1">
    <source>
        <dbReference type="ARBA" id="ARBA00004922"/>
    </source>
</evidence>
<dbReference type="KEGG" id="rcp:RCAP_rcp00020"/>
<dbReference type="Pfam" id="PF13844">
    <property type="entry name" value="Glyco_transf_41"/>
    <property type="match status" value="1"/>
</dbReference>
<keyword evidence="5" id="KW-0802">TPR repeat</keyword>
<evidence type="ECO:0000256" key="5">
    <source>
        <dbReference type="ARBA" id="ARBA00022803"/>
    </source>
</evidence>
<dbReference type="InterPro" id="IPR051939">
    <property type="entry name" value="Glycosyltr_41/O-GlcNAc_trsf"/>
</dbReference>
<dbReference type="InterPro" id="IPR029489">
    <property type="entry name" value="OGT/SEC/SPY_C"/>
</dbReference>
<comment type="pathway">
    <text evidence="1">Protein modification; protein glycosylation.</text>
</comment>
<reference evidence="7 8" key="2">
    <citation type="journal article" date="2010" name="J. Bacteriol.">
        <title>Complete genome sequence of the photosynthetic purple nonsulfur bacterium Rhodobacter capsulatus SB 1003.</title>
        <authorList>
            <person name="Strnad H."/>
            <person name="Lapidus A."/>
            <person name="Paces J."/>
            <person name="Ulbrich P."/>
            <person name="Vlcek C."/>
            <person name="Paces V."/>
            <person name="Haselkorn R."/>
        </authorList>
    </citation>
    <scope>NUCLEOTIDE SEQUENCE [LARGE SCALE GENOMIC DNA]</scope>
    <source>
        <strain evidence="8">ATCC BAA-309 / NBRC 16581 / SB1003</strain>
        <plasmid evidence="7 8">pRCB133</plasmid>
    </source>
</reference>